<accession>A0A7I9Y1Y5</accession>
<keyword evidence="2" id="KW-1185">Reference proteome</keyword>
<comment type="caution">
    <text evidence="1">The sequence shown here is derived from an EMBL/GenBank/DDBJ whole genome shotgun (WGS) entry which is preliminary data.</text>
</comment>
<evidence type="ECO:0000313" key="2">
    <source>
        <dbReference type="Proteomes" id="UP000465361"/>
    </source>
</evidence>
<dbReference type="EMBL" id="BLKW01000004">
    <property type="protein sequence ID" value="GFG76044.1"/>
    <property type="molecule type" value="Genomic_DNA"/>
</dbReference>
<organism evidence="1 2">
    <name type="scientific">Mycobacterium botniense</name>
    <dbReference type="NCBI Taxonomy" id="84962"/>
    <lineage>
        <taxon>Bacteria</taxon>
        <taxon>Bacillati</taxon>
        <taxon>Actinomycetota</taxon>
        <taxon>Actinomycetes</taxon>
        <taxon>Mycobacteriales</taxon>
        <taxon>Mycobacteriaceae</taxon>
        <taxon>Mycobacterium</taxon>
    </lineage>
</organism>
<name>A0A7I9Y1Y5_9MYCO</name>
<sequence length="67" mass="7414">MVTVIRRGDSWRVVATSEAPILRRVQITVLAAGALTQHRLKALDNDGVAQAFRRAGRFQVADRDQLA</sequence>
<proteinExistence type="predicted"/>
<reference evidence="1 2" key="1">
    <citation type="journal article" date="2019" name="Emerg. Microbes Infect.">
        <title>Comprehensive subspecies identification of 175 nontuberculous mycobacteria species based on 7547 genomic profiles.</title>
        <authorList>
            <person name="Matsumoto Y."/>
            <person name="Kinjo T."/>
            <person name="Motooka D."/>
            <person name="Nabeya D."/>
            <person name="Jung N."/>
            <person name="Uechi K."/>
            <person name="Horii T."/>
            <person name="Iida T."/>
            <person name="Fujita J."/>
            <person name="Nakamura S."/>
        </authorList>
    </citation>
    <scope>NUCLEOTIDE SEQUENCE [LARGE SCALE GENOMIC DNA]</scope>
    <source>
        <strain evidence="1 2">JCM 17322</strain>
    </source>
</reference>
<protein>
    <submittedName>
        <fullName evidence="1">Uncharacterized protein</fullName>
    </submittedName>
</protein>
<dbReference type="Proteomes" id="UP000465361">
    <property type="component" value="Unassembled WGS sequence"/>
</dbReference>
<gene>
    <name evidence="1" type="ORF">MBOT_34090</name>
</gene>
<dbReference type="AlphaFoldDB" id="A0A7I9Y1Y5"/>
<evidence type="ECO:0000313" key="1">
    <source>
        <dbReference type="EMBL" id="GFG76044.1"/>
    </source>
</evidence>